<dbReference type="Proteomes" id="UP000019162">
    <property type="component" value="Segment"/>
</dbReference>
<accession>W5QUK9</accession>
<evidence type="ECO:0000313" key="1">
    <source>
        <dbReference type="EMBL" id="AGI12203.1"/>
    </source>
</evidence>
<gene>
    <name evidence="1" type="ORF">BPS10C_206</name>
</gene>
<dbReference type="KEGG" id="vg:18480243"/>
<dbReference type="GeneID" id="18480243"/>
<proteinExistence type="predicted"/>
<protein>
    <submittedName>
        <fullName evidence="1">Uncharacterized protein</fullName>
    </submittedName>
</protein>
<name>W5QUK9_9CAUD</name>
<reference evidence="1 2" key="1">
    <citation type="journal article" date="2014" name="Arch. Virol.">
        <title>Characterization and genome analysis of the Bacillus cereus-infecting bacteriophages BPS10C and BPS13.</title>
        <authorList>
            <person name="Shin H."/>
            <person name="Lee J.H."/>
            <person name="Park J."/>
            <person name="Heu S."/>
            <person name="Ryu S."/>
        </authorList>
    </citation>
    <scope>NUCLEOTIDE SEQUENCE [LARGE SCALE GENOMIC DNA]</scope>
</reference>
<organism evidence="1 2">
    <name type="scientific">Bacillus phage BPS10C</name>
    <dbReference type="NCBI Taxonomy" id="1277886"/>
    <lineage>
        <taxon>Viruses</taxon>
        <taxon>Duplodnaviria</taxon>
        <taxon>Heunggongvirae</taxon>
        <taxon>Uroviricota</taxon>
        <taxon>Caudoviricetes</taxon>
        <taxon>Herelleviridae</taxon>
        <taxon>Bastillevirinae</taxon>
        <taxon>Wphvirus</taxon>
        <taxon>Wphvirus BPS10C</taxon>
    </lineage>
</organism>
<evidence type="ECO:0000313" key="2">
    <source>
        <dbReference type="Proteomes" id="UP000019162"/>
    </source>
</evidence>
<dbReference type="OrthoDB" id="21751at10239"/>
<dbReference type="RefSeq" id="YP_009003092.1">
    <property type="nucleotide sequence ID" value="NC_023501.1"/>
</dbReference>
<sequence>MTNTLTKQEVINKLTERVESNLKEGGDYGFGKVAAFRKSIELVGQLEHGASREFVSEIVSLVASGKLDDDQLKDILDEEFGTNGVQ</sequence>
<keyword evidence="2" id="KW-1185">Reference proteome</keyword>
<dbReference type="EMBL" id="KC430106">
    <property type="protein sequence ID" value="AGI12203.1"/>
    <property type="molecule type" value="Genomic_DNA"/>
</dbReference>